<name>A0A0F9UGK6_9ZZZZ</name>
<organism evidence="1">
    <name type="scientific">marine sediment metagenome</name>
    <dbReference type="NCBI Taxonomy" id="412755"/>
    <lineage>
        <taxon>unclassified sequences</taxon>
        <taxon>metagenomes</taxon>
        <taxon>ecological metagenomes</taxon>
    </lineage>
</organism>
<protein>
    <submittedName>
        <fullName evidence="1">Uncharacterized protein</fullName>
    </submittedName>
</protein>
<reference evidence="1" key="1">
    <citation type="journal article" date="2015" name="Nature">
        <title>Complex archaea that bridge the gap between prokaryotes and eukaryotes.</title>
        <authorList>
            <person name="Spang A."/>
            <person name="Saw J.H."/>
            <person name="Jorgensen S.L."/>
            <person name="Zaremba-Niedzwiedzka K."/>
            <person name="Martijn J."/>
            <person name="Lind A.E."/>
            <person name="van Eijk R."/>
            <person name="Schleper C."/>
            <person name="Guy L."/>
            <person name="Ettema T.J."/>
        </authorList>
    </citation>
    <scope>NUCLEOTIDE SEQUENCE</scope>
</reference>
<proteinExistence type="predicted"/>
<accession>A0A0F9UGK6</accession>
<gene>
    <name evidence="1" type="ORF">LCGC14_0223570</name>
</gene>
<comment type="caution">
    <text evidence="1">The sequence shown here is derived from an EMBL/GenBank/DDBJ whole genome shotgun (WGS) entry which is preliminary data.</text>
</comment>
<dbReference type="AlphaFoldDB" id="A0A0F9UGK6"/>
<sequence>MLAMLINKYPEIMNIIKRRLKIYVAEAERRYNSSAGSYWYRFLRPNDPAIGGTDKVYTATYTNTAEENIFASAATITVPVSNAYVIFGWYNDADFGVGGYLKVEKQGVEKSLIHARLPYQNANPKYLYLDFDHVIVGWQQEILDPIAYNEFGADQICMCFPFMFRIASKSALNLE</sequence>
<evidence type="ECO:0000313" key="1">
    <source>
        <dbReference type="EMBL" id="KKN90774.1"/>
    </source>
</evidence>
<dbReference type="EMBL" id="LAZR01000107">
    <property type="protein sequence ID" value="KKN90774.1"/>
    <property type="molecule type" value="Genomic_DNA"/>
</dbReference>